<name>A0A5C6RLV3_9FLAO</name>
<dbReference type="Proteomes" id="UP000321721">
    <property type="component" value="Unassembled WGS sequence"/>
</dbReference>
<dbReference type="AlphaFoldDB" id="A0A5C6RLV3"/>
<evidence type="ECO:0000313" key="1">
    <source>
        <dbReference type="EMBL" id="TXB63233.1"/>
    </source>
</evidence>
<feature type="non-terminal residue" evidence="1">
    <location>
        <position position="136"/>
    </location>
</feature>
<dbReference type="InterPro" id="IPR025667">
    <property type="entry name" value="SprB_repeat"/>
</dbReference>
<gene>
    <name evidence="1" type="ORF">FRY74_12805</name>
</gene>
<sequence length="136" mass="13821">SLTDSVTISEPDVLALSSTTSDVLCYGGNTGEATIQPTGGTPAYSYNWSPSGGSDSTATGLAIGTYSVIVNDIKGCTDSILIMINQPDSLSSSLNQTNVSCNGGNDGELIVTPNGGTAPFSFAWSNSDNDSIAENL</sequence>
<reference evidence="1 2" key="1">
    <citation type="submission" date="2019-08" db="EMBL/GenBank/DDBJ databases">
        <title>Genome of Vicingus serpentipes NCIMB 15042.</title>
        <authorList>
            <person name="Bowman J.P."/>
        </authorList>
    </citation>
    <scope>NUCLEOTIDE SEQUENCE [LARGE SCALE GENOMIC DNA]</scope>
    <source>
        <strain evidence="1 2">NCIMB 15042</strain>
    </source>
</reference>
<proteinExistence type="predicted"/>
<dbReference type="InterPro" id="IPR043504">
    <property type="entry name" value="Peptidase_S1_PA_chymotrypsin"/>
</dbReference>
<dbReference type="Pfam" id="PF13573">
    <property type="entry name" value="SprB"/>
    <property type="match status" value="2"/>
</dbReference>
<organism evidence="1 2">
    <name type="scientific">Vicingus serpentipes</name>
    <dbReference type="NCBI Taxonomy" id="1926625"/>
    <lineage>
        <taxon>Bacteria</taxon>
        <taxon>Pseudomonadati</taxon>
        <taxon>Bacteroidota</taxon>
        <taxon>Flavobacteriia</taxon>
        <taxon>Flavobacteriales</taxon>
        <taxon>Vicingaceae</taxon>
        <taxon>Vicingus</taxon>
    </lineage>
</organism>
<protein>
    <recommendedName>
        <fullName evidence="3">Adhesin</fullName>
    </recommendedName>
</protein>
<keyword evidence="2" id="KW-1185">Reference proteome</keyword>
<evidence type="ECO:0008006" key="3">
    <source>
        <dbReference type="Google" id="ProtNLM"/>
    </source>
</evidence>
<dbReference type="Gene3D" id="2.40.10.10">
    <property type="entry name" value="Trypsin-like serine proteases"/>
    <property type="match status" value="2"/>
</dbReference>
<evidence type="ECO:0000313" key="2">
    <source>
        <dbReference type="Proteomes" id="UP000321721"/>
    </source>
</evidence>
<dbReference type="EMBL" id="VOOS01000026">
    <property type="protein sequence ID" value="TXB63233.1"/>
    <property type="molecule type" value="Genomic_DNA"/>
</dbReference>
<dbReference type="RefSeq" id="WP_189765288.1">
    <property type="nucleotide sequence ID" value="NZ_VOOS01000026.1"/>
</dbReference>
<feature type="non-terminal residue" evidence="1">
    <location>
        <position position="1"/>
    </location>
</feature>
<accession>A0A5C6RLV3</accession>
<comment type="caution">
    <text evidence="1">The sequence shown here is derived from an EMBL/GenBank/DDBJ whole genome shotgun (WGS) entry which is preliminary data.</text>
</comment>